<dbReference type="GO" id="GO:0006457">
    <property type="term" value="P:protein folding"/>
    <property type="evidence" value="ECO:0007669"/>
    <property type="project" value="InterPro"/>
</dbReference>
<dbReference type="HAMAP" id="MF_00286">
    <property type="entry name" value="DsbB"/>
    <property type="match status" value="1"/>
</dbReference>
<evidence type="ECO:0000256" key="15">
    <source>
        <dbReference type="SAM" id="Phobius"/>
    </source>
</evidence>
<organism evidence="16">
    <name type="scientific">Xanthomonas hortorum pv. gardneri</name>
    <dbReference type="NCBI Taxonomy" id="2754056"/>
    <lineage>
        <taxon>Bacteria</taxon>
        <taxon>Pseudomonadati</taxon>
        <taxon>Pseudomonadota</taxon>
        <taxon>Gammaproteobacteria</taxon>
        <taxon>Lysobacterales</taxon>
        <taxon>Lysobacteraceae</taxon>
        <taxon>Xanthomonas</taxon>
    </lineage>
</organism>
<comment type="similarity">
    <text evidence="2 14">Belongs to the DsbB family.</text>
</comment>
<keyword evidence="4 14" id="KW-1003">Cell membrane</keyword>
<dbReference type="GeneID" id="55512981"/>
<accession>A0A0G8KAW0</accession>
<evidence type="ECO:0000256" key="7">
    <source>
        <dbReference type="ARBA" id="ARBA00022982"/>
    </source>
</evidence>
<reference evidence="16" key="1">
    <citation type="submission" date="2020-07" db="EMBL/GenBank/DDBJ databases">
        <authorList>
            <person name="Pothier F. J."/>
        </authorList>
    </citation>
    <scope>NUCLEOTIDE SEQUENCE</scope>
    <source>
        <strain evidence="16">CFBP 8129</strain>
    </source>
</reference>
<evidence type="ECO:0000256" key="13">
    <source>
        <dbReference type="ARBA" id="ARBA00023284"/>
    </source>
</evidence>
<evidence type="ECO:0000256" key="3">
    <source>
        <dbReference type="ARBA" id="ARBA00022448"/>
    </source>
</evidence>
<evidence type="ECO:0000313" key="16">
    <source>
        <dbReference type="EMBL" id="CAD0348521.1"/>
    </source>
</evidence>
<keyword evidence="11 14" id="KW-1015">Disulfide bond</keyword>
<comment type="subcellular location">
    <subcellularLocation>
        <location evidence="1">Cell inner membrane</location>
        <topology evidence="1">Multi-pass membrane protein</topology>
    </subcellularLocation>
    <subcellularLocation>
        <location evidence="14">Cell membrane</location>
        <topology evidence="14">Multi-pass membrane protein</topology>
    </subcellularLocation>
</comment>
<dbReference type="PANTHER" id="PTHR36570:SF3">
    <property type="entry name" value="DISULFIDE BOND FORMATION PROTEIN B"/>
    <property type="match status" value="1"/>
</dbReference>
<dbReference type="GO" id="GO:0009055">
    <property type="term" value="F:electron transfer activity"/>
    <property type="evidence" value="ECO:0007669"/>
    <property type="project" value="UniProtKB-UniRule"/>
</dbReference>
<keyword evidence="13 14" id="KW-0676">Redox-active center</keyword>
<evidence type="ECO:0000256" key="9">
    <source>
        <dbReference type="ARBA" id="ARBA00023002"/>
    </source>
</evidence>
<keyword evidence="12 14" id="KW-0143">Chaperone</keyword>
<evidence type="ECO:0000256" key="12">
    <source>
        <dbReference type="ARBA" id="ARBA00023186"/>
    </source>
</evidence>
<feature type="transmembrane region" description="Helical" evidence="15">
    <location>
        <begin position="72"/>
        <end position="92"/>
    </location>
</feature>
<dbReference type="OrthoDB" id="3711263at2"/>
<name>A0A0G8KAW0_9XANT</name>
<keyword evidence="3 14" id="KW-0813">Transport</keyword>
<dbReference type="PANTHER" id="PTHR36570">
    <property type="entry name" value="DISULFIDE BOND FORMATION PROTEIN B"/>
    <property type="match status" value="1"/>
</dbReference>
<dbReference type="Pfam" id="PF02600">
    <property type="entry name" value="DsbB"/>
    <property type="match status" value="1"/>
</dbReference>
<dbReference type="RefSeq" id="WP_043908902.1">
    <property type="nucleotide sequence ID" value="NZ_CP018728.1"/>
</dbReference>
<dbReference type="EMBL" id="LR828253">
    <property type="protein sequence ID" value="CAD0348525.1"/>
    <property type="molecule type" value="Genomic_DNA"/>
</dbReference>
<feature type="topological domain" description="Periplasmic" evidence="14">
    <location>
        <begin position="29"/>
        <end position="46"/>
    </location>
</feature>
<dbReference type="AlphaFoldDB" id="A0A0G8KAW0"/>
<dbReference type="GO" id="GO:0005886">
    <property type="term" value="C:plasma membrane"/>
    <property type="evidence" value="ECO:0007669"/>
    <property type="project" value="UniProtKB-SubCell"/>
</dbReference>
<dbReference type="InterPro" id="IPR003752">
    <property type="entry name" value="DiS_bond_form_DsbB/BdbC"/>
</dbReference>
<feature type="transmembrane region" description="Helical" evidence="15">
    <location>
        <begin position="42"/>
        <end position="60"/>
    </location>
</feature>
<gene>
    <name evidence="14 16" type="primary">dsbB</name>
    <name evidence="16" type="ORF">CFBP8129_33970</name>
</gene>
<evidence type="ECO:0000256" key="2">
    <source>
        <dbReference type="ARBA" id="ARBA00008823"/>
    </source>
</evidence>
<dbReference type="STRING" id="90270.BI317_05790"/>
<dbReference type="InterPro" id="IPR050183">
    <property type="entry name" value="DsbB"/>
</dbReference>
<keyword evidence="8 14" id="KW-1133">Transmembrane helix</keyword>
<keyword evidence="7 14" id="KW-0249">Electron transport</keyword>
<dbReference type="GO" id="GO:0015035">
    <property type="term" value="F:protein-disulfide reductase activity"/>
    <property type="evidence" value="ECO:0007669"/>
    <property type="project" value="UniProtKB-UniRule"/>
</dbReference>
<evidence type="ECO:0000256" key="11">
    <source>
        <dbReference type="ARBA" id="ARBA00023157"/>
    </source>
</evidence>
<dbReference type="SUPFAM" id="SSF158442">
    <property type="entry name" value="DsbB-like"/>
    <property type="match status" value="1"/>
</dbReference>
<feature type="disulfide bond" description="Redox-active" evidence="14">
    <location>
        <begin position="38"/>
        <end position="41"/>
    </location>
</feature>
<keyword evidence="10 14" id="KW-0472">Membrane</keyword>
<evidence type="ECO:0000256" key="4">
    <source>
        <dbReference type="ARBA" id="ARBA00022475"/>
    </source>
</evidence>
<evidence type="ECO:0000256" key="5">
    <source>
        <dbReference type="ARBA" id="ARBA00022519"/>
    </source>
</evidence>
<comment type="function">
    <text evidence="14">Required for disulfide bond formation in some periplasmic proteins. Acts by oxidizing the DsbA protein.</text>
</comment>
<protein>
    <recommendedName>
        <fullName evidence="14">Disulfide bond formation protein B</fullName>
    </recommendedName>
    <alternativeName>
        <fullName evidence="14">Disulfide oxidoreductase</fullName>
    </alternativeName>
</protein>
<dbReference type="InterPro" id="IPR023380">
    <property type="entry name" value="DsbB-like_sf"/>
</dbReference>
<keyword evidence="9 14" id="KW-0560">Oxidoreductase</keyword>
<dbReference type="InterPro" id="IPR022920">
    <property type="entry name" value="Disulphide_bond_form_DsbB"/>
</dbReference>
<evidence type="ECO:0000256" key="14">
    <source>
        <dbReference type="HAMAP-Rule" id="MF_00286"/>
    </source>
</evidence>
<feature type="topological domain" description="Cytoplasmic" evidence="14">
    <location>
        <begin position="1"/>
        <end position="11"/>
    </location>
</feature>
<evidence type="ECO:0000256" key="6">
    <source>
        <dbReference type="ARBA" id="ARBA00022692"/>
    </source>
</evidence>
<comment type="caution">
    <text evidence="14">Lacks conserved residue(s) required for the propagation of feature annotation.</text>
</comment>
<dbReference type="Gene3D" id="1.20.1550.10">
    <property type="entry name" value="DsbB-like"/>
    <property type="match status" value="1"/>
</dbReference>
<feature type="transmembrane region" description="Helical" evidence="15">
    <location>
        <begin position="145"/>
        <end position="163"/>
    </location>
</feature>
<keyword evidence="6 14" id="KW-0812">Transmembrane</keyword>
<dbReference type="NCBIfam" id="NF003354">
    <property type="entry name" value="PRK04388.1"/>
    <property type="match status" value="1"/>
</dbReference>
<evidence type="ECO:0000256" key="10">
    <source>
        <dbReference type="ARBA" id="ARBA00023136"/>
    </source>
</evidence>
<evidence type="ECO:0000256" key="1">
    <source>
        <dbReference type="ARBA" id="ARBA00004429"/>
    </source>
</evidence>
<sequence length="172" mass="18955">MNPFRWGFRAQSLLGFLACAGLLAYAIYVQLHLGLEPCPLCIFQRIAFAALAVFFLLGALHGPRAAGTRKVYGVLSFIAAGVGMGIAARHVWVQVRPKDMMSSCGPPLSFLSETMGPFEVFRTVLTGTGDCGNIDWRFLGLSMPMWSMLWFVGLALWALYAGFKQRGPRKLF</sequence>
<evidence type="ECO:0000256" key="8">
    <source>
        <dbReference type="ARBA" id="ARBA00022989"/>
    </source>
</evidence>
<keyword evidence="5" id="KW-0997">Cell inner membrane</keyword>
<feature type="topological domain" description="Cytoplasmic" evidence="14">
    <location>
        <begin position="165"/>
        <end position="172"/>
    </location>
</feature>
<proteinExistence type="inferred from homology"/>
<dbReference type="EMBL" id="LR828253">
    <property type="protein sequence ID" value="CAD0348521.1"/>
    <property type="molecule type" value="Genomic_DNA"/>
</dbReference>